<protein>
    <submittedName>
        <fullName evidence="3">Uncharacterized protein</fullName>
    </submittedName>
</protein>
<feature type="coiled-coil region" evidence="1">
    <location>
        <begin position="4"/>
        <end position="35"/>
    </location>
</feature>
<evidence type="ECO:0000256" key="2">
    <source>
        <dbReference type="SAM" id="MobiDB-lite"/>
    </source>
</evidence>
<dbReference type="Proteomes" id="UP000527355">
    <property type="component" value="Unassembled WGS sequence"/>
</dbReference>
<dbReference type="VEuPathDB" id="HostDB:LOC118653694"/>
<feature type="compositionally biased region" description="Polar residues" evidence="2">
    <location>
        <begin position="197"/>
        <end position="207"/>
    </location>
</feature>
<dbReference type="EMBL" id="JABWUV010000004">
    <property type="protein sequence ID" value="KAF6360006.1"/>
    <property type="molecule type" value="Genomic_DNA"/>
</dbReference>
<sequence>MRFKRQLEEKTQMLQADLRKQKNELNQMKEQLNTLWDSKSQVRDQFYIQSTDTPVKLAAKEQDKNIESQGEKSQSVVPEDQQKQDVPPQTYSTDDYVLPASTSELESDSLETTQDYLQLWPKTSGPNNKSKYEVKSWPYISQDPEDSSEPRVTHYYSCHPVEVGQQELTPGEEKQETSNPQASQDTAEDPSEKIISYLSSDQSEAHE</sequence>
<organism evidence="3 4">
    <name type="scientific">Myotis myotis</name>
    <name type="common">Greater mouse-eared bat</name>
    <name type="synonym">Vespertilio myotis</name>
    <dbReference type="NCBI Taxonomy" id="51298"/>
    <lineage>
        <taxon>Eukaryota</taxon>
        <taxon>Metazoa</taxon>
        <taxon>Chordata</taxon>
        <taxon>Craniata</taxon>
        <taxon>Vertebrata</taxon>
        <taxon>Euteleostomi</taxon>
        <taxon>Mammalia</taxon>
        <taxon>Eutheria</taxon>
        <taxon>Laurasiatheria</taxon>
        <taxon>Chiroptera</taxon>
        <taxon>Yangochiroptera</taxon>
        <taxon>Vespertilionidae</taxon>
        <taxon>Myotis</taxon>
    </lineage>
</organism>
<evidence type="ECO:0000313" key="4">
    <source>
        <dbReference type="Proteomes" id="UP000527355"/>
    </source>
</evidence>
<keyword evidence="4" id="KW-1185">Reference proteome</keyword>
<accession>A0A7J7YEF4</accession>
<dbReference type="AlphaFoldDB" id="A0A7J7YEF4"/>
<comment type="caution">
    <text evidence="3">The sequence shown here is derived from an EMBL/GenBank/DDBJ whole genome shotgun (WGS) entry which is preliminary data.</text>
</comment>
<gene>
    <name evidence="3" type="ORF">mMyoMyo1_010968</name>
</gene>
<keyword evidence="1" id="KW-0175">Coiled coil</keyword>
<feature type="region of interest" description="Disordered" evidence="2">
    <location>
        <begin position="60"/>
        <end position="207"/>
    </location>
</feature>
<evidence type="ECO:0000313" key="3">
    <source>
        <dbReference type="EMBL" id="KAF6360006.1"/>
    </source>
</evidence>
<name>A0A7J7YEF4_MYOMY</name>
<proteinExistence type="predicted"/>
<reference evidence="3 4" key="1">
    <citation type="journal article" date="2020" name="Nature">
        <title>Six reference-quality genomes reveal evolution of bat adaptations.</title>
        <authorList>
            <person name="Jebb D."/>
            <person name="Huang Z."/>
            <person name="Pippel M."/>
            <person name="Hughes G.M."/>
            <person name="Lavrichenko K."/>
            <person name="Devanna P."/>
            <person name="Winkler S."/>
            <person name="Jermiin L.S."/>
            <person name="Skirmuntt E.C."/>
            <person name="Katzourakis A."/>
            <person name="Burkitt-Gray L."/>
            <person name="Ray D.A."/>
            <person name="Sullivan K.A.M."/>
            <person name="Roscito J.G."/>
            <person name="Kirilenko B.M."/>
            <person name="Davalos L.M."/>
            <person name="Corthals A.P."/>
            <person name="Power M.L."/>
            <person name="Jones G."/>
            <person name="Ransome R.D."/>
            <person name="Dechmann D.K.N."/>
            <person name="Locatelli A.G."/>
            <person name="Puechmaille S.J."/>
            <person name="Fedrigo O."/>
            <person name="Jarvis E.D."/>
            <person name="Hiller M."/>
            <person name="Vernes S.C."/>
            <person name="Myers E.W."/>
            <person name="Teeling E.C."/>
        </authorList>
    </citation>
    <scope>NUCLEOTIDE SEQUENCE [LARGE SCALE GENOMIC DNA]</scope>
    <source>
        <strain evidence="3">MMyoMyo1</strain>
        <tissue evidence="3">Flight muscle</tissue>
    </source>
</reference>
<feature type="compositionally biased region" description="Basic and acidic residues" evidence="2">
    <location>
        <begin position="60"/>
        <end position="70"/>
    </location>
</feature>
<evidence type="ECO:0000256" key="1">
    <source>
        <dbReference type="SAM" id="Coils"/>
    </source>
</evidence>